<dbReference type="Proteomes" id="UP000179266">
    <property type="component" value="Unassembled WGS sequence"/>
</dbReference>
<comment type="caution">
    <text evidence="1">The sequence shown here is derived from an EMBL/GenBank/DDBJ whole genome shotgun (WGS) entry which is preliminary data.</text>
</comment>
<evidence type="ECO:0000313" key="2">
    <source>
        <dbReference type="Proteomes" id="UP000179266"/>
    </source>
</evidence>
<proteinExistence type="predicted"/>
<sequence length="296" mass="30953">MLFSLFLVILHFDIFSQHTSKNNYTGTWLTTTSWSPTWATPTTSISGYNITIYGYITVNGSLNFSGSGGDLFVNDTLVVQGDLSFGSNNNLTVYTGGVLIVRGNLTAGNKTDILANSYIVITGNFTASGSQTTFSSPISPSSVFIGGTVEPVDGNVTDCPGAPGYITNCNYGNIDQDLQNDPISSFVNTTCLVVPTAYNVTGGGSYCEDGSGVEVGLSSSQSGVHYHLKIGGVDTDSPVDGTGSAISFGNQATAGTYTVRAFDTTTFCASTMTGNITVTVNTLPPTTLIYHELEGN</sequence>
<reference evidence="1 2" key="1">
    <citation type="journal article" date="2016" name="Nat. Commun.">
        <title>Thousands of microbial genomes shed light on interconnected biogeochemical processes in an aquifer system.</title>
        <authorList>
            <person name="Anantharaman K."/>
            <person name="Brown C.T."/>
            <person name="Hug L.A."/>
            <person name="Sharon I."/>
            <person name="Castelle C.J."/>
            <person name="Probst A.J."/>
            <person name="Thomas B.C."/>
            <person name="Singh A."/>
            <person name="Wilkins M.J."/>
            <person name="Karaoz U."/>
            <person name="Brodie E.L."/>
            <person name="Williams K.H."/>
            <person name="Hubbard S.S."/>
            <person name="Banfield J.F."/>
        </authorList>
    </citation>
    <scope>NUCLEOTIDE SEQUENCE [LARGE SCALE GENOMIC DNA]</scope>
</reference>
<dbReference type="EMBL" id="MGDD01000028">
    <property type="protein sequence ID" value="OGL48876.1"/>
    <property type="molecule type" value="Genomic_DNA"/>
</dbReference>
<dbReference type="AlphaFoldDB" id="A0A1F7S513"/>
<gene>
    <name evidence="1" type="ORF">A2161_14775</name>
</gene>
<name>A0A1F7S513_9BACT</name>
<accession>A0A1F7S513</accession>
<organism evidence="1 2">
    <name type="scientific">Candidatus Schekmanbacteria bacterium RBG_13_48_7</name>
    <dbReference type="NCBI Taxonomy" id="1817878"/>
    <lineage>
        <taxon>Bacteria</taxon>
        <taxon>Candidatus Schekmaniibacteriota</taxon>
    </lineage>
</organism>
<evidence type="ECO:0000313" key="1">
    <source>
        <dbReference type="EMBL" id="OGL48876.1"/>
    </source>
</evidence>
<protein>
    <submittedName>
        <fullName evidence="1">Uncharacterized protein</fullName>
    </submittedName>
</protein>